<evidence type="ECO:0000259" key="1">
    <source>
        <dbReference type="Pfam" id="PF00814"/>
    </source>
</evidence>
<dbReference type="CDD" id="cd24032">
    <property type="entry name" value="ASKHA_NBD_TsaB"/>
    <property type="match status" value="1"/>
</dbReference>
<gene>
    <name evidence="2" type="primary">tsaB</name>
    <name evidence="2" type="ORF">EHE19_004015</name>
</gene>
<dbReference type="Proteomes" id="UP000306409">
    <property type="component" value="Chromosome"/>
</dbReference>
<dbReference type="OrthoDB" id="9784166at2"/>
<keyword evidence="2" id="KW-0808">Transferase</keyword>
<dbReference type="GO" id="GO:0005829">
    <property type="term" value="C:cytosol"/>
    <property type="evidence" value="ECO:0007669"/>
    <property type="project" value="TreeGrafter"/>
</dbReference>
<dbReference type="PANTHER" id="PTHR11735:SF11">
    <property type="entry name" value="TRNA THREONYLCARBAMOYLADENOSINE BIOSYNTHESIS PROTEIN TSAB"/>
    <property type="match status" value="1"/>
</dbReference>
<keyword evidence="3" id="KW-1185">Reference proteome</keyword>
<dbReference type="InterPro" id="IPR000905">
    <property type="entry name" value="Gcp-like_dom"/>
</dbReference>
<organism evidence="2 3">
    <name type="scientific">Ruminiclostridium herbifermentans</name>
    <dbReference type="NCBI Taxonomy" id="2488810"/>
    <lineage>
        <taxon>Bacteria</taxon>
        <taxon>Bacillati</taxon>
        <taxon>Bacillota</taxon>
        <taxon>Clostridia</taxon>
        <taxon>Eubacteriales</taxon>
        <taxon>Oscillospiraceae</taxon>
        <taxon>Ruminiclostridium</taxon>
    </lineage>
</organism>
<dbReference type="AlphaFoldDB" id="A0A4U7JDP6"/>
<dbReference type="Pfam" id="PF00814">
    <property type="entry name" value="TsaD"/>
    <property type="match status" value="1"/>
</dbReference>
<name>A0A4U7JDP6_9FIRM</name>
<proteinExistence type="predicted"/>
<dbReference type="InterPro" id="IPR043129">
    <property type="entry name" value="ATPase_NBD"/>
</dbReference>
<dbReference type="GO" id="GO:0016740">
    <property type="term" value="F:transferase activity"/>
    <property type="evidence" value="ECO:0007669"/>
    <property type="project" value="UniProtKB-KW"/>
</dbReference>
<reference evidence="2 3" key="1">
    <citation type="submission" date="2020-09" db="EMBL/GenBank/DDBJ databases">
        <title>Characterization and genome sequencing of Ruminiclostridium sp. nov. MA18.</title>
        <authorList>
            <person name="Rettenmaier R."/>
            <person name="Kowollik M.-L."/>
            <person name="Liebl W."/>
            <person name="Zverlov V."/>
        </authorList>
    </citation>
    <scope>NUCLEOTIDE SEQUENCE [LARGE SCALE GENOMIC DNA]</scope>
    <source>
        <strain evidence="2 3">MA18</strain>
    </source>
</reference>
<dbReference type="EMBL" id="CP061336">
    <property type="protein sequence ID" value="QNU67649.1"/>
    <property type="molecule type" value="Genomic_DNA"/>
</dbReference>
<dbReference type="InterPro" id="IPR022496">
    <property type="entry name" value="T6A_TsaB"/>
</dbReference>
<feature type="domain" description="Gcp-like" evidence="1">
    <location>
        <begin position="33"/>
        <end position="226"/>
    </location>
</feature>
<dbReference type="NCBIfam" id="TIGR03725">
    <property type="entry name" value="T6A_YeaZ"/>
    <property type="match status" value="1"/>
</dbReference>
<dbReference type="Gene3D" id="3.30.420.40">
    <property type="match status" value="2"/>
</dbReference>
<dbReference type="GO" id="GO:0002949">
    <property type="term" value="P:tRNA threonylcarbamoyladenosine modification"/>
    <property type="evidence" value="ECO:0007669"/>
    <property type="project" value="InterPro"/>
</dbReference>
<protein>
    <submittedName>
        <fullName evidence="2">tRNA (Adenosine(37)-N6)-threonylcarbamoyltransferase complex dimerization subunit type 1 TsaB</fullName>
    </submittedName>
</protein>
<dbReference type="KEGG" id="rher:EHE19_004015"/>
<sequence length="239" mass="26336">MRILAVDTSTNVASVAILEDDIIIGEYTCNKGKTHSQKLMPMIQCLLEKVNLSAADMDVFAASIGPGSFTGLRIGVTTIKAMAFAAEKPVISVYTLDALAYNVQMSKALLCPIIDARNSQVFTAIYRFVDGKLKRLTDYLGIHINELVEIIRPMEGEVIFLGDASGLHKDYFTAELGERISIAPPNFAQASASSVALLARDLHLEGKAESCFDMVPFYLRKSQAEREREINEKRITQND</sequence>
<dbReference type="RefSeq" id="WP_137698004.1">
    <property type="nucleotide sequence ID" value="NZ_CP061336.1"/>
</dbReference>
<evidence type="ECO:0000313" key="3">
    <source>
        <dbReference type="Proteomes" id="UP000306409"/>
    </source>
</evidence>
<dbReference type="SUPFAM" id="SSF53067">
    <property type="entry name" value="Actin-like ATPase domain"/>
    <property type="match status" value="2"/>
</dbReference>
<evidence type="ECO:0000313" key="2">
    <source>
        <dbReference type="EMBL" id="QNU67649.1"/>
    </source>
</evidence>
<accession>A0A4U7JDP6</accession>
<dbReference type="PANTHER" id="PTHR11735">
    <property type="entry name" value="TRNA N6-ADENOSINE THREONYLCARBAMOYLTRANSFERASE"/>
    <property type="match status" value="1"/>
</dbReference>